<feature type="region of interest" description="Disordered" evidence="1">
    <location>
        <begin position="48"/>
        <end position="72"/>
    </location>
</feature>
<evidence type="ECO:0000313" key="3">
    <source>
        <dbReference type="EMBL" id="CAI3932623.1"/>
    </source>
</evidence>
<dbReference type="InterPro" id="IPR009270">
    <property type="entry name" value="DUF927"/>
</dbReference>
<accession>A0ABM9HLM8</accession>
<dbReference type="Proteomes" id="UP001154272">
    <property type="component" value="Unassembled WGS sequence"/>
</dbReference>
<keyword evidence="4" id="KW-1185">Reference proteome</keyword>
<dbReference type="EMBL" id="CAMXCH010000001">
    <property type="protein sequence ID" value="CAI3932623.1"/>
    <property type="molecule type" value="Genomic_DNA"/>
</dbReference>
<comment type="caution">
    <text evidence="3">The sequence shown here is derived from an EMBL/GenBank/DDBJ whole genome shotgun (WGS) entry which is preliminary data.</text>
</comment>
<sequence length="72" mass="7854">MEGIANETSDLCLILDEFGEASAKEIGDIIYMLANAIGKGRANELGNARENSYRTKQPAQMVRSEPLPSVVR</sequence>
<gene>
    <name evidence="3" type="ORF">R83534S58_LOCUS628</name>
</gene>
<feature type="domain" description="DUF927" evidence="2">
    <location>
        <begin position="1"/>
        <end position="51"/>
    </location>
</feature>
<evidence type="ECO:0000313" key="4">
    <source>
        <dbReference type="Proteomes" id="UP001154272"/>
    </source>
</evidence>
<protein>
    <submittedName>
        <fullName evidence="3">DNA primase (Bacterial type) (DnaG) (PDB:3B39) (PUBMED:28128549)</fullName>
    </submittedName>
</protein>
<name>A0ABM9HLM8_9PROT</name>
<proteinExistence type="predicted"/>
<organism evidence="3 4">
    <name type="scientific">Commensalibacter papalotli</name>
    <name type="common">ex Botero et al. 2024</name>
    <dbReference type="NCBI Taxonomy" id="2972766"/>
    <lineage>
        <taxon>Bacteria</taxon>
        <taxon>Pseudomonadati</taxon>
        <taxon>Pseudomonadota</taxon>
        <taxon>Alphaproteobacteria</taxon>
        <taxon>Acetobacterales</taxon>
        <taxon>Acetobacteraceae</taxon>
    </lineage>
</organism>
<evidence type="ECO:0000259" key="2">
    <source>
        <dbReference type="Pfam" id="PF06048"/>
    </source>
</evidence>
<dbReference type="Pfam" id="PF06048">
    <property type="entry name" value="DUF927"/>
    <property type="match status" value="1"/>
</dbReference>
<reference evidence="3" key="1">
    <citation type="submission" date="2022-10" db="EMBL/GenBank/DDBJ databases">
        <authorList>
            <person name="Botero Cardona J."/>
        </authorList>
    </citation>
    <scope>NUCLEOTIDE SEQUENCE</scope>
    <source>
        <strain evidence="3">R-83534</strain>
    </source>
</reference>
<evidence type="ECO:0000256" key="1">
    <source>
        <dbReference type="SAM" id="MobiDB-lite"/>
    </source>
</evidence>